<dbReference type="InterPro" id="IPR017853">
    <property type="entry name" value="GH"/>
</dbReference>
<dbReference type="InterPro" id="IPR031984">
    <property type="entry name" value="SLC3A2_N"/>
</dbReference>
<dbReference type="InterPro" id="IPR006047">
    <property type="entry name" value="GH13_cat_dom"/>
</dbReference>
<reference evidence="7" key="3">
    <citation type="submission" date="2019-08" db="EMBL/GenBank/DDBJ databases">
        <authorList>
            <consortium name="Photinus pyralis genome working group"/>
            <person name="Fallon T.R."/>
            <person name="Sander Lower S.E."/>
            <person name="Weng J.-K."/>
        </authorList>
    </citation>
    <scope>NUCLEOTIDE SEQUENCE</scope>
    <source>
        <strain evidence="7">1611_PpyrPB1</strain>
        <tissue evidence="7">Whole body</tissue>
    </source>
</reference>
<dbReference type="GO" id="GO:0004558">
    <property type="term" value="F:alpha-1,4-glucosidase activity"/>
    <property type="evidence" value="ECO:0007669"/>
    <property type="project" value="UniProtKB-EC"/>
</dbReference>
<dbReference type="GO" id="GO:0016324">
    <property type="term" value="C:apical plasma membrane"/>
    <property type="evidence" value="ECO:0007669"/>
    <property type="project" value="TreeGrafter"/>
</dbReference>
<dbReference type="PANTHER" id="PTHR46673">
    <property type="entry name" value="4F2 CELL-SURFACE ANTIGEN HEAVY CHAIN"/>
    <property type="match status" value="1"/>
</dbReference>
<evidence type="ECO:0000313" key="6">
    <source>
        <dbReference type="EMBL" id="JAV67081.1"/>
    </source>
</evidence>
<dbReference type="InterPro" id="IPR042280">
    <property type="entry name" value="SLC3A2"/>
</dbReference>
<keyword evidence="3" id="KW-0812">Transmembrane</keyword>
<dbReference type="EMBL" id="GEZM01068220">
    <property type="protein sequence ID" value="JAV67081.1"/>
    <property type="molecule type" value="Transcribed_RNA"/>
</dbReference>
<reference evidence="7 9" key="2">
    <citation type="journal article" date="2018" name="Elife">
        <title>Firefly genomes illuminate parallel origins of bioluminescence in beetles.</title>
        <authorList>
            <person name="Fallon T.R."/>
            <person name="Lower S.E."/>
            <person name="Chang C.H."/>
            <person name="Bessho-Uehara M."/>
            <person name="Martin G.J."/>
            <person name="Bewick A.J."/>
            <person name="Behringer M."/>
            <person name="Debat H.J."/>
            <person name="Wong I."/>
            <person name="Day J.C."/>
            <person name="Suvorov A."/>
            <person name="Silva C.J."/>
            <person name="Stanger-Hall K.F."/>
            <person name="Hall D.W."/>
            <person name="Schmitz R.J."/>
            <person name="Nelson D.R."/>
            <person name="Lewis S.M."/>
            <person name="Shigenobu S."/>
            <person name="Bybee S.M."/>
            <person name="Larracuente A.M."/>
            <person name="Oba Y."/>
            <person name="Weng J.K."/>
        </authorList>
    </citation>
    <scope>NUCLEOTIDE SEQUENCE [LARGE SCALE GENOMIC DNA]</scope>
    <source>
        <strain evidence="7">1611_PpyrPB1</strain>
        <tissue evidence="7">Whole body</tissue>
    </source>
</reference>
<dbReference type="Pfam" id="PF16028">
    <property type="entry name" value="SLC3A2_N"/>
    <property type="match status" value="1"/>
</dbReference>
<evidence type="ECO:0000313" key="9">
    <source>
        <dbReference type="Proteomes" id="UP000327044"/>
    </source>
</evidence>
<evidence type="ECO:0000259" key="4">
    <source>
        <dbReference type="Pfam" id="PF00128"/>
    </source>
</evidence>
<organism evidence="6">
    <name type="scientific">Photinus pyralis</name>
    <name type="common">Common eastern firefly</name>
    <name type="synonym">Lampyris pyralis</name>
    <dbReference type="NCBI Taxonomy" id="7054"/>
    <lineage>
        <taxon>Eukaryota</taxon>
        <taxon>Metazoa</taxon>
        <taxon>Ecdysozoa</taxon>
        <taxon>Arthropoda</taxon>
        <taxon>Hexapoda</taxon>
        <taxon>Insecta</taxon>
        <taxon>Pterygota</taxon>
        <taxon>Neoptera</taxon>
        <taxon>Endopterygota</taxon>
        <taxon>Coleoptera</taxon>
        <taxon>Polyphaga</taxon>
        <taxon>Elateriformia</taxon>
        <taxon>Elateroidea</taxon>
        <taxon>Lampyridae</taxon>
        <taxon>Lampyrinae</taxon>
        <taxon>Photinus</taxon>
    </lineage>
</organism>
<dbReference type="Gene3D" id="3.90.400.10">
    <property type="entry name" value="Oligo-1,6-glucosidase, Domain 2"/>
    <property type="match status" value="1"/>
</dbReference>
<dbReference type="GO" id="GO:0016323">
    <property type="term" value="C:basolateral plasma membrane"/>
    <property type="evidence" value="ECO:0007669"/>
    <property type="project" value="TreeGrafter"/>
</dbReference>
<proteinExistence type="predicted"/>
<dbReference type="InterPro" id="IPR045857">
    <property type="entry name" value="O16G_dom_2"/>
</dbReference>
<dbReference type="GO" id="GO:1903801">
    <property type="term" value="P:L-leucine import across plasma membrane"/>
    <property type="evidence" value="ECO:0007669"/>
    <property type="project" value="TreeGrafter"/>
</dbReference>
<dbReference type="Proteomes" id="UP000327044">
    <property type="component" value="Unassembled WGS sequence"/>
</dbReference>
<dbReference type="InterPro" id="IPR013780">
    <property type="entry name" value="Glyco_hydro_b"/>
</dbReference>
<dbReference type="Gene3D" id="3.20.20.80">
    <property type="entry name" value="Glycosidases"/>
    <property type="match status" value="1"/>
</dbReference>
<dbReference type="AlphaFoldDB" id="A0A1Y1L2U1"/>
<dbReference type="FunCoup" id="A0A1Y1L2U1">
    <property type="interactions" value="186"/>
</dbReference>
<gene>
    <name evidence="8" type="ORF">PPYR_03799</name>
    <name evidence="7" type="ORF">PPYR_14864</name>
</gene>
<dbReference type="GO" id="GO:0015180">
    <property type="term" value="F:L-alanine transmembrane transporter activity"/>
    <property type="evidence" value="ECO:0007669"/>
    <property type="project" value="TreeGrafter"/>
</dbReference>
<evidence type="ECO:0000313" key="7">
    <source>
        <dbReference type="EMBL" id="KAB0790684.1"/>
    </source>
</evidence>
<dbReference type="EC" id="3.2.1.20" evidence="2"/>
<keyword evidence="3" id="KW-0472">Membrane</keyword>
<feature type="domain" description="Glycosyl hydrolase family 13 catalytic" evidence="4">
    <location>
        <begin position="205"/>
        <end position="391"/>
    </location>
</feature>
<name>A0A1Y1L2U1_PHOPY</name>
<keyword evidence="9" id="KW-1185">Reference proteome</keyword>
<dbReference type="Gene3D" id="2.60.40.1180">
    <property type="entry name" value="Golgi alpha-mannosidase II"/>
    <property type="match status" value="1"/>
</dbReference>
<dbReference type="GO" id="GO:0015173">
    <property type="term" value="F:aromatic amino acid transmembrane transporter activity"/>
    <property type="evidence" value="ECO:0007669"/>
    <property type="project" value="TreeGrafter"/>
</dbReference>
<dbReference type="EMBL" id="GEZM01068219">
    <property type="protein sequence ID" value="JAV67082.1"/>
    <property type="molecule type" value="Transcribed_RNA"/>
</dbReference>
<evidence type="ECO:0000256" key="3">
    <source>
        <dbReference type="SAM" id="Phobius"/>
    </source>
</evidence>
<dbReference type="SUPFAM" id="SSF51445">
    <property type="entry name" value="(Trans)glycosidases"/>
    <property type="match status" value="1"/>
</dbReference>
<feature type="transmembrane region" description="Helical" evidence="3">
    <location>
        <begin position="121"/>
        <end position="145"/>
    </location>
</feature>
<dbReference type="GO" id="GO:0005975">
    <property type="term" value="P:carbohydrate metabolic process"/>
    <property type="evidence" value="ECO:0007669"/>
    <property type="project" value="InterPro"/>
</dbReference>
<reference evidence="6" key="1">
    <citation type="journal article" date="2016" name="Sci. Rep.">
        <title>Molecular characterization of firefly nuptial gifts: a multi-omics approach sheds light on postcopulatory sexual selection.</title>
        <authorList>
            <person name="Al-Wathiqui N."/>
            <person name="Fallon T.R."/>
            <person name="South A."/>
            <person name="Weng J.K."/>
            <person name="Lewis S.M."/>
        </authorList>
    </citation>
    <scope>NUCLEOTIDE SEQUENCE</scope>
</reference>
<dbReference type="Pfam" id="PF00128">
    <property type="entry name" value="Alpha-amylase"/>
    <property type="match status" value="1"/>
</dbReference>
<sequence>MDSTKLDISAKPDKESPSAVYKQIPEVDMEEAAVEQSKRVLKAKSNGMEKDGADEKMLPEDDVKVGDHSKINVADVKFVSNEKQNGDAKVDIGEIKSAFVGLTKEELLKCANDPFWVRLRWFLFIFFWLLWAGMLVGAILIIVAAPKCSPPEPRTWWEEGPLTEVDADVTEDELKQLKDSGIQGVIVTWPDDVYIPINISHKFISFLKRSNETKINVIVDLKPGTSSKWFSKAEDKENDGEFTDYYIWAQPKKSTSGEDMAPNNWKSRQNTSSWKFSQKLGKYYLSPDDSPQLNFTNPKVVNEFSNVLHSFIEAGVKGIRLTGAPYLLVDPGFKDDGISQLIGFGLTDYGFYTHTNTEYLPDLGRLLNQWREIVKDKAEGGPFMLSESLKDLDAFKVNNSLVIDLPLQARVFSSNKQLLAPQINNDLNSVFLILENKYWPLWQHTSSAVPENVLNIVTMLLPGATLLSKNSTISKDLLTIRKSDSVMHGNTDRYLVANNTVFAYIRFAPGNPGYIVMFNPSSERVLVDLPTETSLKFDDVTVQYYSNNYNETNVVKKKATDPTKVPLSPESAIVISYVPQSK</sequence>
<evidence type="ECO:0000313" key="8">
    <source>
        <dbReference type="EMBL" id="KAB0801613.1"/>
    </source>
</evidence>
<evidence type="ECO:0000256" key="2">
    <source>
        <dbReference type="ARBA" id="ARBA00012741"/>
    </source>
</evidence>
<feature type="domain" description="Solute carrier family 3 member 2 N-terminal" evidence="5">
    <location>
        <begin position="87"/>
        <end position="162"/>
    </location>
</feature>
<keyword evidence="3" id="KW-1133">Transmembrane helix</keyword>
<comment type="catalytic activity">
    <reaction evidence="1">
        <text>Hydrolysis of terminal, non-reducing (1-&gt;4)-linked alpha-D-glucose residues with release of alpha-D-glucose.</text>
        <dbReference type="EC" id="3.2.1.20"/>
    </reaction>
</comment>
<evidence type="ECO:0000256" key="1">
    <source>
        <dbReference type="ARBA" id="ARBA00001657"/>
    </source>
</evidence>
<dbReference type="PANTHER" id="PTHR46673:SF1">
    <property type="entry name" value="4F2 CELL-SURFACE ANTIGEN HEAVY CHAIN"/>
    <property type="match status" value="1"/>
</dbReference>
<dbReference type="EMBL" id="VVIM01000899">
    <property type="protein sequence ID" value="KAB0790684.1"/>
    <property type="molecule type" value="Genomic_DNA"/>
</dbReference>
<dbReference type="GO" id="GO:0015823">
    <property type="term" value="P:phenylalanine transport"/>
    <property type="evidence" value="ECO:0007669"/>
    <property type="project" value="TreeGrafter"/>
</dbReference>
<dbReference type="GO" id="GO:0015190">
    <property type="term" value="F:L-leucine transmembrane transporter activity"/>
    <property type="evidence" value="ECO:0007669"/>
    <property type="project" value="TreeGrafter"/>
</dbReference>
<accession>A0A1Y1L2U1</accession>
<dbReference type="GO" id="GO:1904273">
    <property type="term" value="P:L-alanine import across plasma membrane"/>
    <property type="evidence" value="ECO:0007669"/>
    <property type="project" value="TreeGrafter"/>
</dbReference>
<dbReference type="EMBL" id="VVIM01000002">
    <property type="protein sequence ID" value="KAB0801613.1"/>
    <property type="molecule type" value="Genomic_DNA"/>
</dbReference>
<dbReference type="SUPFAM" id="SSF51011">
    <property type="entry name" value="Glycosyl hydrolase domain"/>
    <property type="match status" value="1"/>
</dbReference>
<protein>
    <recommendedName>
        <fullName evidence="2">alpha-glucosidase</fullName>
        <ecNumber evidence="2">3.2.1.20</ecNumber>
    </recommendedName>
</protein>
<dbReference type="InParanoid" id="A0A1Y1L2U1"/>
<evidence type="ECO:0000259" key="5">
    <source>
        <dbReference type="Pfam" id="PF16028"/>
    </source>
</evidence>